<sequence length="49" mass="5879">MYTCRCTQAKSKRRNRTPSDVDQYDIIHRPRSRPSEKKRPMVIESETEP</sequence>
<evidence type="ECO:0000313" key="3">
    <source>
        <dbReference type="Proteomes" id="UP000708208"/>
    </source>
</evidence>
<accession>A0A8J2LKG1</accession>
<comment type="caution">
    <text evidence="2">The sequence shown here is derived from an EMBL/GenBank/DDBJ whole genome shotgun (WGS) entry which is preliminary data.</text>
</comment>
<gene>
    <name evidence="2" type="ORF">AFUS01_LOCUS42614</name>
</gene>
<name>A0A8J2LKG1_9HEXA</name>
<feature type="region of interest" description="Disordered" evidence="1">
    <location>
        <begin position="1"/>
        <end position="49"/>
    </location>
</feature>
<feature type="compositionally biased region" description="Basic and acidic residues" evidence="1">
    <location>
        <begin position="25"/>
        <end position="41"/>
    </location>
</feature>
<organism evidence="2 3">
    <name type="scientific">Allacma fusca</name>
    <dbReference type="NCBI Taxonomy" id="39272"/>
    <lineage>
        <taxon>Eukaryota</taxon>
        <taxon>Metazoa</taxon>
        <taxon>Ecdysozoa</taxon>
        <taxon>Arthropoda</taxon>
        <taxon>Hexapoda</taxon>
        <taxon>Collembola</taxon>
        <taxon>Symphypleona</taxon>
        <taxon>Sminthuridae</taxon>
        <taxon>Allacma</taxon>
    </lineage>
</organism>
<reference evidence="2" key="1">
    <citation type="submission" date="2021-06" db="EMBL/GenBank/DDBJ databases">
        <authorList>
            <person name="Hodson N. C."/>
            <person name="Mongue J. A."/>
            <person name="Jaron S. K."/>
        </authorList>
    </citation>
    <scope>NUCLEOTIDE SEQUENCE</scope>
</reference>
<protein>
    <submittedName>
        <fullName evidence="2">Uncharacterized protein</fullName>
    </submittedName>
</protein>
<dbReference type="EMBL" id="CAJVCH010567814">
    <property type="protein sequence ID" value="CAG7832961.1"/>
    <property type="molecule type" value="Genomic_DNA"/>
</dbReference>
<dbReference type="AlphaFoldDB" id="A0A8J2LKG1"/>
<proteinExistence type="predicted"/>
<feature type="non-terminal residue" evidence="2">
    <location>
        <position position="1"/>
    </location>
</feature>
<evidence type="ECO:0000313" key="2">
    <source>
        <dbReference type="EMBL" id="CAG7832961.1"/>
    </source>
</evidence>
<dbReference type="Proteomes" id="UP000708208">
    <property type="component" value="Unassembled WGS sequence"/>
</dbReference>
<evidence type="ECO:0000256" key="1">
    <source>
        <dbReference type="SAM" id="MobiDB-lite"/>
    </source>
</evidence>
<keyword evidence="3" id="KW-1185">Reference proteome</keyword>